<evidence type="ECO:0008006" key="4">
    <source>
        <dbReference type="Google" id="ProtNLM"/>
    </source>
</evidence>
<feature type="signal peptide" evidence="1">
    <location>
        <begin position="1"/>
        <end position="20"/>
    </location>
</feature>
<sequence length="282" mass="30811">MRRLVAAAFAAGGAAQAAAAAGPPPELVGHAATPLLDGCTHAFLDLGANAGVQTRKLHQPKLYARSSFVPLFQKAGFYKDGAVRCAVGVEPAREYWQRLRELATRLTNRGMRTTFVLGGIGVANGTACFAGGRRTGHIHRYTDEGRCGRGMVATPVWDVADLLKRYFFHDSLRAVVAKVDVEGMEYALFRRILDEGVDCAVTHYAVEWHGPNNPKNRPQMRAWEKLHRPNNESACALSHRFDDESYGCDPWPLPSNGAGDDSDWAVKSVKKDGRFWLGDGGC</sequence>
<proteinExistence type="predicted"/>
<feature type="chain" id="PRO_5035292614" description="Methyltransferase FkbM domain-containing protein" evidence="1">
    <location>
        <begin position="21"/>
        <end position="282"/>
    </location>
</feature>
<dbReference type="InterPro" id="IPR029063">
    <property type="entry name" value="SAM-dependent_MTases_sf"/>
</dbReference>
<accession>A0A8J2SNC4</accession>
<keyword evidence="3" id="KW-1185">Reference proteome</keyword>
<evidence type="ECO:0000256" key="1">
    <source>
        <dbReference type="SAM" id="SignalP"/>
    </source>
</evidence>
<comment type="caution">
    <text evidence="2">The sequence shown here is derived from an EMBL/GenBank/DDBJ whole genome shotgun (WGS) entry which is preliminary data.</text>
</comment>
<dbReference type="OrthoDB" id="10006218at2759"/>
<evidence type="ECO:0000313" key="3">
    <source>
        <dbReference type="Proteomes" id="UP000789595"/>
    </source>
</evidence>
<name>A0A8J2SNC4_9STRA</name>
<gene>
    <name evidence="2" type="ORF">PECAL_3P05330</name>
</gene>
<dbReference type="Proteomes" id="UP000789595">
    <property type="component" value="Unassembled WGS sequence"/>
</dbReference>
<organism evidence="2 3">
    <name type="scientific">Pelagomonas calceolata</name>
    <dbReference type="NCBI Taxonomy" id="35677"/>
    <lineage>
        <taxon>Eukaryota</taxon>
        <taxon>Sar</taxon>
        <taxon>Stramenopiles</taxon>
        <taxon>Ochrophyta</taxon>
        <taxon>Pelagophyceae</taxon>
        <taxon>Pelagomonadales</taxon>
        <taxon>Pelagomonadaceae</taxon>
        <taxon>Pelagomonas</taxon>
    </lineage>
</organism>
<protein>
    <recommendedName>
        <fullName evidence="4">Methyltransferase FkbM domain-containing protein</fullName>
    </recommendedName>
</protein>
<keyword evidence="1" id="KW-0732">Signal</keyword>
<reference evidence="2" key="1">
    <citation type="submission" date="2021-11" db="EMBL/GenBank/DDBJ databases">
        <authorList>
            <consortium name="Genoscope - CEA"/>
            <person name="William W."/>
        </authorList>
    </citation>
    <scope>NUCLEOTIDE SEQUENCE</scope>
</reference>
<evidence type="ECO:0000313" key="2">
    <source>
        <dbReference type="EMBL" id="CAH0370637.1"/>
    </source>
</evidence>
<dbReference type="Gene3D" id="3.40.50.150">
    <property type="entry name" value="Vaccinia Virus protein VP39"/>
    <property type="match status" value="1"/>
</dbReference>
<dbReference type="EMBL" id="CAKKNE010000003">
    <property type="protein sequence ID" value="CAH0370637.1"/>
    <property type="molecule type" value="Genomic_DNA"/>
</dbReference>
<dbReference type="AlphaFoldDB" id="A0A8J2SNC4"/>